<dbReference type="GO" id="GO:1901673">
    <property type="term" value="P:regulation of mitotic spindle assembly"/>
    <property type="evidence" value="ECO:0007669"/>
    <property type="project" value="TreeGrafter"/>
</dbReference>
<dbReference type="PANTHER" id="PTHR18898">
    <property type="entry name" value="NUCLEOPROTEIN TPR-RELATED"/>
    <property type="match status" value="1"/>
</dbReference>
<sequence length="2239" mass="255681">MGDAGVNRNEGEEQADEAMKTEKSKSSRAQHASLFGKSSQEITNLSSVVESVSPEYSTAPSSSNISHDKESENIVNNVTELKRENVRLEHVLFLANEELDSLRNKLSALSKAQKELREENESLMRDRSQRVNAMRKIEAERDQIYLAKNEFENKAEMLLRQKEDYEANINRLCHDKSLIANALQLKKNELSKLLEKNVLLEAKINECEKQKRMIEFEKERWAQEKEIYLHNKDWFLNEIKERDRKFAVLRIEMVKFTGELQAEVASITDKYESAKNDVSKLTSKLNDRDKELSRLNTRIKEIFEENTQKMMKLEEELLTSERLCAVYKEASDDAESNLRELARDFENRGNLIDKSKKAFESMCEEFEEKERTFIRKIAEKDKKIENLLEELDKANDLLKSRHRVMLSDDEIMELSPAAAAASSLIRNSVSLTGIYREHCRVVAELEEAKVEKKQIESYFRQVVEDIEAKAPLLAQQRAEYNNMSDSLSSLQKQLQSVEEERQKLENSRDATVRELTYTRAELERYQRDVEDLNKQIRHLLHVLEIGKANATDEPPMDEKDREILWTSIAELQRINQKLMSDLRTASANHDRAVEEAKNHEISRLNDLLNDAGKKLDFLKDENFKQNLVIDELKKQRDSYKKMSDERKTVEESFSLTKQIDDLRCENANLRGHIEQAEKSLDLFREEKTRSDGLLQSRIDQQFALISELRKTNGKFESDIEMQKQTQLMLIKQSESDSSELNLAREKAAKMQSMYTMTDERCRKLQEELMETKEEVAKYKTDVEALMEKLSFLRSTEAQLQQELRILRESDYSNEKMSHILKQLENRLQYEDEDRMRMFEDQLTLAKNENESLKKFVSEISEQHRLISLDLKITTNKIQAERDQALASKKSAEDHLALKENELNCLQTKYDDLINQLKAPDDSLESSDDGYKKEAQQLRNRNNYLENQLKEIMTKLEVSEKMVAIREQELADISKLSSNMESTLVEQGASAIAERNSLEAILNLVKKQLSESVALVEKQRTEIATLEQKVQDEANKTQQMKIEKLKEYQILERHCCSLDIEKSNAESRIRELELENAKIVAAKTSIEEEFKQAKANARELEHKVEMKENEVQKLSSTVAELGRKCEDIRHCNSSEVAGLRVEKNRIEIELQEAKKLVDEQKQKLETVNDNLLKLIQRMSVLERSMKICTSNEDGAGNSDSTTPLYDVIKYLQTENRQAMERMMNAELQWKRLQAQLTIADENRLKLEEEIVKVRKENETNIRLTAEKSEMVARLELLEKVQKENQALKMSNEKLVQRVEQLAKNASDLQVRVTNLNAEKITEKGRLQNLCNDLQASHKELESWKERHNLALVSLGKFGPDKVVALNNEIESLKRKLSLFTTERDSLKKEMEKLVQESTFKEALTDVKKKFDESESERTKLSAKFEQARIFARRYRMKSQTLEKEVEELKEQIAEKISAEEEANAEVARLKQELFATRSEMERQKQKHMFRSGWPVESGLTVTQSSKTNLILQTQLKQLEGLSQQNKDLSRQLEESAEKYRMAQTKLNEAEIKLRETRAESDTKDELRFRINSITSIVTKKEEEVNRLQKELATIKQSNEACHTKIKSLEAALSACRSGNSKRSDDPSTSVKPVSSSTSAASQRESSSFPTFSTTDTTIPHCSVVVPEKEIPTTSHFIPSAGYATTMQVAQQHNYENIKQEDGKNVESHPILHGTLVSTTSEQSNTVSQSTAGDAHAQLQQHSVTSAGSDGTNVITSSVASGDLSAIIEGVSVQMGSKLMSERNEENIISRKRTFAPSNEQVETGSGILEPRKRHRGSPLGQVSTSGRFMKLITKSQVDIEQHTVDVTGHEQQENVETTTSTEGDDSNSTRASSPRKTAISSVEIEELDLEVRNDIIQEEMHQGHDEEVLIENSGSNAVLTEEVKHDASADEDDLSEEAGDEMSEEELDEEEFDDEEPDEEEEFELRQSYGTLYAGTQRRDQLRSGNEDDDDDDVILITDDDEITHSHFSVDLSMDEAHGDGSESGTAADDDIEICTAETREPENFTAPAQQVDTISRMDLSSSDVYVTAHVESHQDRSKHVTSETHHIARLEHAQSLSLYKDSQEVTDVVSGSELCGLCSSPPLIEVTESDIRGASSTVAPPTSTDVDSGDSEHGLVIEESKDEVIAVECEEKRVAQTDEGRSMGPSTSHGLARRIRIRYPDITEPTSSSSDASQLFSGTFRRGGRSARSRRRRGRYGRH</sequence>
<feature type="region of interest" description="Disordered" evidence="2">
    <location>
        <begin position="2172"/>
        <end position="2239"/>
    </location>
</feature>
<name>A0A158RC67_THECL</name>
<evidence type="ECO:0000313" key="5">
    <source>
        <dbReference type="WBParaSite" id="TCLT_0000656301-mRNA-1"/>
    </source>
</evidence>
<dbReference type="PANTHER" id="PTHR18898:SF2">
    <property type="entry name" value="NUCLEOPROTEIN TPR"/>
    <property type="match status" value="1"/>
</dbReference>
<feature type="compositionally biased region" description="Basic and acidic residues" evidence="2">
    <location>
        <begin position="2172"/>
        <end position="2181"/>
    </location>
</feature>
<feature type="region of interest" description="Disordered" evidence="2">
    <location>
        <begin position="1923"/>
        <end position="1992"/>
    </location>
</feature>
<feature type="compositionally biased region" description="Polar residues" evidence="2">
    <location>
        <begin position="2134"/>
        <end position="2146"/>
    </location>
</feature>
<protein>
    <submittedName>
        <fullName evidence="5">Coiled-coil domain-containing protein 176</fullName>
    </submittedName>
</protein>
<evidence type="ECO:0000313" key="3">
    <source>
        <dbReference type="EMBL" id="VDN03913.1"/>
    </source>
</evidence>
<dbReference type="GO" id="GO:0017056">
    <property type="term" value="F:structural constituent of nuclear pore"/>
    <property type="evidence" value="ECO:0007669"/>
    <property type="project" value="TreeGrafter"/>
</dbReference>
<feature type="region of interest" description="Disordered" evidence="2">
    <location>
        <begin position="1843"/>
        <end position="1880"/>
    </location>
</feature>
<feature type="compositionally biased region" description="Basic and acidic residues" evidence="2">
    <location>
        <begin position="1976"/>
        <end position="1985"/>
    </location>
</feature>
<reference evidence="5" key="1">
    <citation type="submission" date="2016-04" db="UniProtKB">
        <authorList>
            <consortium name="WormBaseParasite"/>
        </authorList>
    </citation>
    <scope>IDENTIFICATION</scope>
</reference>
<dbReference type="Proteomes" id="UP000276776">
    <property type="component" value="Unassembled WGS sequence"/>
</dbReference>
<feature type="coiled-coil region" evidence="1">
    <location>
        <begin position="264"/>
        <end position="344"/>
    </location>
</feature>
<keyword evidence="1" id="KW-0175">Coiled coil</keyword>
<feature type="region of interest" description="Disordered" evidence="2">
    <location>
        <begin position="2133"/>
        <end position="2152"/>
    </location>
</feature>
<gene>
    <name evidence="3" type="ORF">TCLT_LOCUS6552</name>
</gene>
<feature type="compositionally biased region" description="Polar residues" evidence="2">
    <location>
        <begin position="2204"/>
        <end position="2217"/>
    </location>
</feature>
<feature type="coiled-coil region" evidence="1">
    <location>
        <begin position="473"/>
        <end position="542"/>
    </location>
</feature>
<feature type="coiled-coil region" evidence="1">
    <location>
        <begin position="1510"/>
        <end position="1596"/>
    </location>
</feature>
<feature type="coiled-coil region" evidence="1">
    <location>
        <begin position="568"/>
        <end position="686"/>
    </location>
</feature>
<keyword evidence="4" id="KW-1185">Reference proteome</keyword>
<feature type="coiled-coil region" evidence="1">
    <location>
        <begin position="1207"/>
        <end position="1395"/>
    </location>
</feature>
<reference evidence="3 4" key="2">
    <citation type="submission" date="2018-11" db="EMBL/GenBank/DDBJ databases">
        <authorList>
            <consortium name="Pathogen Informatics"/>
        </authorList>
    </citation>
    <scope>NUCLEOTIDE SEQUENCE [LARGE SCALE GENOMIC DNA]</scope>
</reference>
<organism evidence="5">
    <name type="scientific">Thelazia callipaeda</name>
    <name type="common">Oriental eyeworm</name>
    <name type="synonym">Parasitic nematode</name>
    <dbReference type="NCBI Taxonomy" id="103827"/>
    <lineage>
        <taxon>Eukaryota</taxon>
        <taxon>Metazoa</taxon>
        <taxon>Ecdysozoa</taxon>
        <taxon>Nematoda</taxon>
        <taxon>Chromadorea</taxon>
        <taxon>Rhabditida</taxon>
        <taxon>Spirurina</taxon>
        <taxon>Spiruromorpha</taxon>
        <taxon>Thelazioidea</taxon>
        <taxon>Thelaziidae</taxon>
        <taxon>Thelazia</taxon>
    </lineage>
</organism>
<dbReference type="EMBL" id="UYYF01004426">
    <property type="protein sequence ID" value="VDN03913.1"/>
    <property type="molecule type" value="Genomic_DNA"/>
</dbReference>
<dbReference type="GO" id="GO:0005643">
    <property type="term" value="C:nuclear pore"/>
    <property type="evidence" value="ECO:0007669"/>
    <property type="project" value="TreeGrafter"/>
</dbReference>
<dbReference type="WBParaSite" id="TCLT_0000656301-mRNA-1">
    <property type="protein sequence ID" value="TCLT_0000656301-mRNA-1"/>
    <property type="gene ID" value="TCLT_0000656301"/>
</dbReference>
<evidence type="ECO:0000256" key="1">
    <source>
        <dbReference type="SAM" id="Coils"/>
    </source>
</evidence>
<feature type="compositionally biased region" description="Basic residues" evidence="2">
    <location>
        <begin position="2222"/>
        <end position="2239"/>
    </location>
</feature>
<evidence type="ECO:0000313" key="4">
    <source>
        <dbReference type="Proteomes" id="UP000276776"/>
    </source>
</evidence>
<feature type="region of interest" description="Disordered" evidence="2">
    <location>
        <begin position="1797"/>
        <end position="1822"/>
    </location>
</feature>
<dbReference type="STRING" id="103827.A0A158RC67"/>
<dbReference type="OMA" id="MNAELQW"/>
<feature type="region of interest" description="Disordered" evidence="2">
    <location>
        <begin position="1"/>
        <end position="40"/>
    </location>
</feature>
<feature type="compositionally biased region" description="Low complexity" evidence="2">
    <location>
        <begin position="1625"/>
        <end position="1652"/>
    </location>
</feature>
<feature type="region of interest" description="Disordered" evidence="2">
    <location>
        <begin position="1616"/>
        <end position="1652"/>
    </location>
</feature>
<feature type="coiled-coil region" evidence="1">
    <location>
        <begin position="1430"/>
        <end position="1485"/>
    </location>
</feature>
<feature type="coiled-coil region" evidence="1">
    <location>
        <begin position="754"/>
        <end position="809"/>
    </location>
</feature>
<feature type="coiled-coil region" evidence="1">
    <location>
        <begin position="888"/>
        <end position="954"/>
    </location>
</feature>
<evidence type="ECO:0000256" key="2">
    <source>
        <dbReference type="SAM" id="MobiDB-lite"/>
    </source>
</evidence>
<dbReference type="GO" id="GO:0006406">
    <property type="term" value="P:mRNA export from nucleus"/>
    <property type="evidence" value="ECO:0007669"/>
    <property type="project" value="TreeGrafter"/>
</dbReference>
<feature type="compositionally biased region" description="Polar residues" evidence="2">
    <location>
        <begin position="1853"/>
        <end position="1879"/>
    </location>
</feature>
<feature type="coiled-coil region" evidence="1">
    <location>
        <begin position="92"/>
        <end position="224"/>
    </location>
</feature>
<proteinExistence type="predicted"/>
<accession>A0A158RC67</accession>
<feature type="coiled-coil region" evidence="1">
    <location>
        <begin position="1008"/>
        <end position="1183"/>
    </location>
</feature>
<dbReference type="OrthoDB" id="5849780at2759"/>
<feature type="compositionally biased region" description="Acidic residues" evidence="2">
    <location>
        <begin position="1928"/>
        <end position="1962"/>
    </location>
</feature>